<dbReference type="GO" id="GO:0009765">
    <property type="term" value="P:photosynthesis, light harvesting"/>
    <property type="evidence" value="ECO:0007669"/>
    <property type="project" value="InterPro"/>
</dbReference>
<dbReference type="InterPro" id="IPR022796">
    <property type="entry name" value="Chloroa_b-bind"/>
</dbReference>
<dbReference type="EMBL" id="JAGTXO010000037">
    <property type="protein sequence ID" value="KAG8459794.1"/>
    <property type="molecule type" value="Genomic_DNA"/>
</dbReference>
<keyword evidence="4" id="KW-0934">Plastid</keyword>
<gene>
    <name evidence="6" type="ORF">KFE25_014357</name>
</gene>
<comment type="subcellular location">
    <subcellularLocation>
        <location evidence="1">Plastid</location>
        <location evidence="1">Chloroplast</location>
    </subcellularLocation>
</comment>
<feature type="binding site" evidence="5">
    <location>
        <position position="196"/>
    </location>
    <ligand>
        <name>chlorophyll a</name>
        <dbReference type="ChEBI" id="CHEBI:58416"/>
        <label>1</label>
    </ligand>
</feature>
<dbReference type="GO" id="GO:0016168">
    <property type="term" value="F:chlorophyll binding"/>
    <property type="evidence" value="ECO:0007669"/>
    <property type="project" value="UniProtKB-KW"/>
</dbReference>
<dbReference type="Pfam" id="PF00504">
    <property type="entry name" value="Chloroa_b-bind"/>
    <property type="match status" value="1"/>
</dbReference>
<accession>A0A8J5X9F3</accession>
<evidence type="ECO:0000256" key="4">
    <source>
        <dbReference type="ARBA" id="ARBA00022640"/>
    </source>
</evidence>
<keyword evidence="2" id="KW-0150">Chloroplast</keyword>
<evidence type="ECO:0000256" key="1">
    <source>
        <dbReference type="ARBA" id="ARBA00004229"/>
    </source>
</evidence>
<dbReference type="InterPro" id="IPR001344">
    <property type="entry name" value="Chloro_AB-bd_pln"/>
</dbReference>
<evidence type="ECO:0000313" key="6">
    <source>
        <dbReference type="EMBL" id="KAG8459794.1"/>
    </source>
</evidence>
<feature type="binding site" evidence="5">
    <location>
        <position position="197"/>
    </location>
    <ligand>
        <name>chlorophyll a</name>
        <dbReference type="ChEBI" id="CHEBI:58416"/>
        <label>1</label>
    </ligand>
</feature>
<comment type="caution">
    <text evidence="6">The sequence shown here is derived from an EMBL/GenBank/DDBJ whole genome shotgun (WGS) entry which is preliminary data.</text>
</comment>
<dbReference type="GO" id="GO:0016020">
    <property type="term" value="C:membrane"/>
    <property type="evidence" value="ECO:0007669"/>
    <property type="project" value="InterPro"/>
</dbReference>
<protein>
    <submittedName>
        <fullName evidence="6">Uncharacterized protein</fullName>
    </submittedName>
</protein>
<keyword evidence="5" id="KW-0148">Chlorophyll</keyword>
<feature type="binding site" description="axial binding residue" evidence="5">
    <location>
        <position position="91"/>
    </location>
    <ligand>
        <name>chlorophyll b</name>
        <dbReference type="ChEBI" id="CHEBI:61721"/>
        <label>1</label>
    </ligand>
    <ligandPart>
        <name>Mg</name>
        <dbReference type="ChEBI" id="CHEBI:25107"/>
    </ligandPart>
</feature>
<dbReference type="OMA" id="AWPVQEL"/>
<keyword evidence="5" id="KW-0157">Chromophore</keyword>
<feature type="binding site" evidence="5">
    <location>
        <position position="89"/>
    </location>
    <ligand>
        <name>chlorophyll a</name>
        <dbReference type="ChEBI" id="CHEBI:58416"/>
        <label>1</label>
    </ligand>
</feature>
<organism evidence="6 7">
    <name type="scientific">Diacronema lutheri</name>
    <name type="common">Unicellular marine alga</name>
    <name type="synonym">Monochrysis lutheri</name>
    <dbReference type="NCBI Taxonomy" id="2081491"/>
    <lineage>
        <taxon>Eukaryota</taxon>
        <taxon>Haptista</taxon>
        <taxon>Haptophyta</taxon>
        <taxon>Pavlovophyceae</taxon>
        <taxon>Pavlovales</taxon>
        <taxon>Pavlovaceae</taxon>
        <taxon>Diacronema</taxon>
    </lineage>
</organism>
<evidence type="ECO:0000256" key="2">
    <source>
        <dbReference type="ARBA" id="ARBA00022528"/>
    </source>
</evidence>
<feature type="binding site" evidence="5">
    <location>
        <position position="86"/>
    </location>
    <ligand>
        <name>chlorophyll a</name>
        <dbReference type="ChEBI" id="CHEBI:58416"/>
        <label>1</label>
    </ligand>
</feature>
<feature type="binding site" evidence="5">
    <location>
        <position position="202"/>
    </location>
    <ligand>
        <name>chlorophyll a</name>
        <dbReference type="ChEBI" id="CHEBI:58416"/>
        <label>1</label>
    </ligand>
</feature>
<dbReference type="AlphaFoldDB" id="A0A8J5X9F3"/>
<evidence type="ECO:0000256" key="5">
    <source>
        <dbReference type="PIRSR" id="PIRSR601344-1"/>
    </source>
</evidence>
<dbReference type="GO" id="GO:0009507">
    <property type="term" value="C:chloroplast"/>
    <property type="evidence" value="ECO:0007669"/>
    <property type="project" value="UniProtKB-SubCell"/>
</dbReference>
<feature type="binding site" evidence="5">
    <location>
        <position position="200"/>
    </location>
    <ligand>
        <name>chlorophyll a</name>
        <dbReference type="ChEBI" id="CHEBI:58416"/>
        <label>1</label>
    </ligand>
</feature>
<sequence length="255" mass="27763">MLATLTIGSLAMTAPKARVSSASKVVMSDRPNALPFFGSSTILDGSMVGDYGFDPLGLSKTDLNLGSANEKDRSQAYVLRDYREAELRHGRLAMLAALAWPVQELFNPVLSRVLREPNYLAQIGGKSPSVLNGGLGLGPVPYTIAAFALLIAAVDIYSIQLKKEVGENWLPGDFGFDPLKVLGGASLEAKRDMQEKELNNGRLAMVAITTYVIEEFLGKAPVIALNPFFFKPIYEYPAFQDFMNAAFQVSSFRTD</sequence>
<evidence type="ECO:0000256" key="3">
    <source>
        <dbReference type="ARBA" id="ARBA00022531"/>
    </source>
</evidence>
<dbReference type="Proteomes" id="UP000751190">
    <property type="component" value="Unassembled WGS sequence"/>
</dbReference>
<reference evidence="6" key="1">
    <citation type="submission" date="2021-05" db="EMBL/GenBank/DDBJ databases">
        <title>The genome of the haptophyte Pavlova lutheri (Diacronema luteri, Pavlovales) - a model for lipid biosynthesis in eukaryotic algae.</title>
        <authorList>
            <person name="Hulatt C.J."/>
            <person name="Posewitz M.C."/>
        </authorList>
    </citation>
    <scope>NUCLEOTIDE SEQUENCE</scope>
    <source>
        <strain evidence="6">NIVA-4/92</strain>
    </source>
</reference>
<proteinExistence type="predicted"/>
<keyword evidence="7" id="KW-1185">Reference proteome</keyword>
<dbReference type="SUPFAM" id="SSF103511">
    <property type="entry name" value="Chlorophyll a-b binding protein"/>
    <property type="match status" value="1"/>
</dbReference>
<name>A0A8J5X9F3_DIALT</name>
<dbReference type="OrthoDB" id="423598at2759"/>
<evidence type="ECO:0000313" key="7">
    <source>
        <dbReference type="Proteomes" id="UP000751190"/>
    </source>
</evidence>
<feature type="binding site" evidence="5">
    <location>
        <position position="59"/>
    </location>
    <ligand>
        <name>chlorophyll a</name>
        <dbReference type="ChEBI" id="CHEBI:58416"/>
        <label>1</label>
    </ligand>
</feature>
<dbReference type="Gene3D" id="1.10.3460.10">
    <property type="entry name" value="Chlorophyll a/b binding protein domain"/>
    <property type="match status" value="1"/>
</dbReference>
<keyword evidence="3" id="KW-0602">Photosynthesis</keyword>
<dbReference type="PANTHER" id="PTHR21649">
    <property type="entry name" value="CHLOROPHYLL A/B BINDING PROTEIN"/>
    <property type="match status" value="1"/>
</dbReference>